<dbReference type="RefSeq" id="WP_074927636.1">
    <property type="nucleotide sequence ID" value="NZ_FPBL01000003.1"/>
</dbReference>
<dbReference type="OrthoDB" id="8548325at2"/>
<proteinExistence type="predicted"/>
<organism evidence="1 2">
    <name type="scientific">Nitrosomonas eutropha</name>
    <dbReference type="NCBI Taxonomy" id="916"/>
    <lineage>
        <taxon>Bacteria</taxon>
        <taxon>Pseudomonadati</taxon>
        <taxon>Pseudomonadota</taxon>
        <taxon>Betaproteobacteria</taxon>
        <taxon>Nitrosomonadales</taxon>
        <taxon>Nitrosomonadaceae</taxon>
        <taxon>Nitrosomonas</taxon>
    </lineage>
</organism>
<gene>
    <name evidence="1" type="ORF">SAMN05216339_10390</name>
</gene>
<protein>
    <submittedName>
        <fullName evidence="1">Uncharacterized protein</fullName>
    </submittedName>
</protein>
<evidence type="ECO:0000313" key="1">
    <source>
        <dbReference type="EMBL" id="SFU50374.1"/>
    </source>
</evidence>
<dbReference type="Proteomes" id="UP000183926">
    <property type="component" value="Unassembled WGS sequence"/>
</dbReference>
<evidence type="ECO:0000313" key="2">
    <source>
        <dbReference type="Proteomes" id="UP000183926"/>
    </source>
</evidence>
<sequence length="98" mass="10933">MGNEAQNTTSTPPFHCQNNYSSVYETGQLRRAKMHAAHLIGHFGSNKNLPTALLQLLETSIILKTTDSKVLAHRLKRKQAAIHADLQKICHFLTKEPG</sequence>
<dbReference type="AlphaFoldDB" id="A0A1I7GPJ3"/>
<dbReference type="EMBL" id="FPBL01000003">
    <property type="protein sequence ID" value="SFU50374.1"/>
    <property type="molecule type" value="Genomic_DNA"/>
</dbReference>
<reference evidence="1 2" key="1">
    <citation type="submission" date="2016-10" db="EMBL/GenBank/DDBJ databases">
        <authorList>
            <person name="de Groot N.N."/>
        </authorList>
    </citation>
    <scope>NUCLEOTIDE SEQUENCE [LARGE SCALE GENOMIC DNA]</scope>
    <source>
        <strain evidence="1 2">Nm24</strain>
    </source>
</reference>
<name>A0A1I7GPJ3_9PROT</name>
<accession>A0A1I7GPJ3</accession>